<dbReference type="PANTHER" id="PTHR42929">
    <property type="entry name" value="INNER MEMBRANE ABC TRANSPORTER PERMEASE PROTEIN YDCU-RELATED-RELATED"/>
    <property type="match status" value="1"/>
</dbReference>
<dbReference type="RefSeq" id="WP_188164672.1">
    <property type="nucleotide sequence ID" value="NZ_JACVVX010000003.1"/>
</dbReference>
<proteinExistence type="inferred from homology"/>
<dbReference type="AlphaFoldDB" id="A0A8J6PW81"/>
<evidence type="ECO:0000313" key="10">
    <source>
        <dbReference type="EMBL" id="MBD0415238.1"/>
    </source>
</evidence>
<comment type="similarity">
    <text evidence="2">Belongs to the binding-protein-dependent transport system permease family. CysTW subfamily.</text>
</comment>
<dbReference type="SUPFAM" id="SSF161098">
    <property type="entry name" value="MetI-like"/>
    <property type="match status" value="1"/>
</dbReference>
<feature type="transmembrane region" description="Helical" evidence="8">
    <location>
        <begin position="263"/>
        <end position="283"/>
    </location>
</feature>
<sequence>MSAGPSRTGRSLLLLAPLLIFLVGFFVWPLFSMMSQSVSDTAVLRLLPRSAEVLPDWDRASPPTPAMQAALMEDLKAVDDDQALGDMVRRLNSARSGFRTLMSKTTSALDDTANPPVDLVSIDDRWGRPEFWLAIADALSPLTDRNLLAAVDLGRNASGDIEHLPAEQSVNGVILLRTFWIAGLVTIACACIGYPYAIIAASLSGWKRDVMLGAVLLPLWTSLLVRTAAWFILLQEQGLINDALQTLGLIDGPLPLIFNRTGVIIAMTHVLLPFMVLPIYSVLITIPKNLMPAAASLGAHPIRAFLRVLLPLSLRGVASGSLLVFISAIGYYITPALIGGPGDQMISSIIAFYAIGSANWGMAGALGVVLLIATLLLYSVYARLSAEEAERY</sequence>
<name>A0A8J6PW81_9HYPH</name>
<evidence type="ECO:0000313" key="11">
    <source>
        <dbReference type="Proteomes" id="UP000643405"/>
    </source>
</evidence>
<comment type="subcellular location">
    <subcellularLocation>
        <location evidence="1 8">Cell membrane</location>
        <topology evidence="1 8">Multi-pass membrane protein</topology>
    </subcellularLocation>
</comment>
<comment type="caution">
    <text evidence="10">The sequence shown here is derived from an EMBL/GenBank/DDBJ whole genome shotgun (WGS) entry which is preliminary data.</text>
</comment>
<keyword evidence="7 8" id="KW-0472">Membrane</keyword>
<feature type="transmembrane region" description="Helical" evidence="8">
    <location>
        <begin position="304"/>
        <end position="333"/>
    </location>
</feature>
<dbReference type="EMBL" id="JACVVX010000003">
    <property type="protein sequence ID" value="MBD0415238.1"/>
    <property type="molecule type" value="Genomic_DNA"/>
</dbReference>
<feature type="transmembrane region" description="Helical" evidence="8">
    <location>
        <begin position="179"/>
        <end position="198"/>
    </location>
</feature>
<reference evidence="10" key="1">
    <citation type="submission" date="2020-09" db="EMBL/GenBank/DDBJ databases">
        <title>Genome seq and assembly of Tianweitania sp.</title>
        <authorList>
            <person name="Chhetri G."/>
        </authorList>
    </citation>
    <scope>NUCLEOTIDE SEQUENCE</scope>
    <source>
        <strain evidence="10">Rool2</strain>
    </source>
</reference>
<keyword evidence="5 8" id="KW-0812">Transmembrane</keyword>
<protein>
    <submittedName>
        <fullName evidence="10">ABC transporter permease</fullName>
    </submittedName>
</protein>
<dbReference type="InterPro" id="IPR035906">
    <property type="entry name" value="MetI-like_sf"/>
</dbReference>
<evidence type="ECO:0000256" key="1">
    <source>
        <dbReference type="ARBA" id="ARBA00004651"/>
    </source>
</evidence>
<gene>
    <name evidence="10" type="ORF">ICI42_11285</name>
</gene>
<dbReference type="GO" id="GO:0055085">
    <property type="term" value="P:transmembrane transport"/>
    <property type="evidence" value="ECO:0007669"/>
    <property type="project" value="InterPro"/>
</dbReference>
<dbReference type="GO" id="GO:0005886">
    <property type="term" value="C:plasma membrane"/>
    <property type="evidence" value="ECO:0007669"/>
    <property type="project" value="UniProtKB-SubCell"/>
</dbReference>
<dbReference type="InterPro" id="IPR000515">
    <property type="entry name" value="MetI-like"/>
</dbReference>
<keyword evidence="6 8" id="KW-1133">Transmembrane helix</keyword>
<feature type="transmembrane region" description="Helical" evidence="8">
    <location>
        <begin position="210"/>
        <end position="233"/>
    </location>
</feature>
<organism evidence="10 11">
    <name type="scientific">Oryzicola mucosus</name>
    <dbReference type="NCBI Taxonomy" id="2767425"/>
    <lineage>
        <taxon>Bacteria</taxon>
        <taxon>Pseudomonadati</taxon>
        <taxon>Pseudomonadota</taxon>
        <taxon>Alphaproteobacteria</taxon>
        <taxon>Hyphomicrobiales</taxon>
        <taxon>Phyllobacteriaceae</taxon>
        <taxon>Oryzicola</taxon>
    </lineage>
</organism>
<dbReference type="Pfam" id="PF00528">
    <property type="entry name" value="BPD_transp_1"/>
    <property type="match status" value="1"/>
</dbReference>
<dbReference type="PROSITE" id="PS50928">
    <property type="entry name" value="ABC_TM1"/>
    <property type="match status" value="1"/>
</dbReference>
<keyword evidence="11" id="KW-1185">Reference proteome</keyword>
<evidence type="ECO:0000256" key="6">
    <source>
        <dbReference type="ARBA" id="ARBA00022989"/>
    </source>
</evidence>
<feature type="transmembrane region" description="Helical" evidence="8">
    <location>
        <begin position="345"/>
        <end position="378"/>
    </location>
</feature>
<keyword evidence="3 8" id="KW-0813">Transport</keyword>
<evidence type="ECO:0000256" key="3">
    <source>
        <dbReference type="ARBA" id="ARBA00022448"/>
    </source>
</evidence>
<evidence type="ECO:0000256" key="7">
    <source>
        <dbReference type="ARBA" id="ARBA00023136"/>
    </source>
</evidence>
<dbReference type="PANTHER" id="PTHR42929:SF5">
    <property type="entry name" value="ABC TRANSPORTER PERMEASE PROTEIN"/>
    <property type="match status" value="1"/>
</dbReference>
<dbReference type="Proteomes" id="UP000643405">
    <property type="component" value="Unassembled WGS sequence"/>
</dbReference>
<evidence type="ECO:0000256" key="2">
    <source>
        <dbReference type="ARBA" id="ARBA00007069"/>
    </source>
</evidence>
<evidence type="ECO:0000259" key="9">
    <source>
        <dbReference type="PROSITE" id="PS50928"/>
    </source>
</evidence>
<evidence type="ECO:0000256" key="8">
    <source>
        <dbReference type="RuleBase" id="RU363032"/>
    </source>
</evidence>
<evidence type="ECO:0000256" key="4">
    <source>
        <dbReference type="ARBA" id="ARBA00022475"/>
    </source>
</evidence>
<keyword evidence="4" id="KW-1003">Cell membrane</keyword>
<accession>A0A8J6PW81</accession>
<feature type="transmembrane region" description="Helical" evidence="8">
    <location>
        <begin position="12"/>
        <end position="31"/>
    </location>
</feature>
<evidence type="ECO:0000256" key="5">
    <source>
        <dbReference type="ARBA" id="ARBA00022692"/>
    </source>
</evidence>
<feature type="domain" description="ABC transmembrane type-1" evidence="9">
    <location>
        <begin position="175"/>
        <end position="381"/>
    </location>
</feature>
<dbReference type="CDD" id="cd06261">
    <property type="entry name" value="TM_PBP2"/>
    <property type="match status" value="1"/>
</dbReference>
<dbReference type="Gene3D" id="1.10.3720.10">
    <property type="entry name" value="MetI-like"/>
    <property type="match status" value="1"/>
</dbReference>